<evidence type="ECO:0000313" key="2">
    <source>
        <dbReference type="EMBL" id="THG33224.1"/>
    </source>
</evidence>
<organism evidence="2 3">
    <name type="scientific">Naasia lichenicola</name>
    <dbReference type="NCBI Taxonomy" id="2565933"/>
    <lineage>
        <taxon>Bacteria</taxon>
        <taxon>Bacillati</taxon>
        <taxon>Actinomycetota</taxon>
        <taxon>Actinomycetes</taxon>
        <taxon>Micrococcales</taxon>
        <taxon>Microbacteriaceae</taxon>
        <taxon>Naasia</taxon>
    </lineage>
</organism>
<sequence>MAHSSSRSRVDRAIESLQQIADPLDRVDAVRLSREQLEALEDAAVRAARAAGITWKEIGALYGLSKQGAQQRFRSIASDASGATASSTQTETPA</sequence>
<dbReference type="Proteomes" id="UP000309133">
    <property type="component" value="Unassembled WGS sequence"/>
</dbReference>
<name>A0A4S4FS61_9MICO</name>
<reference evidence="2 3" key="1">
    <citation type="submission" date="2019-04" db="EMBL/GenBank/DDBJ databases">
        <authorList>
            <person name="Jiang L."/>
        </authorList>
    </citation>
    <scope>NUCLEOTIDE SEQUENCE [LARGE SCALE GENOMIC DNA]</scope>
    <source>
        <strain evidence="2 3">YIM 131853</strain>
    </source>
</reference>
<proteinExistence type="predicted"/>
<keyword evidence="3" id="KW-1185">Reference proteome</keyword>
<feature type="region of interest" description="Disordered" evidence="1">
    <location>
        <begin position="75"/>
        <end position="94"/>
    </location>
</feature>
<dbReference type="RefSeq" id="WP_136426005.1">
    <property type="nucleotide sequence ID" value="NZ_SSSM01000001.1"/>
</dbReference>
<gene>
    <name evidence="2" type="ORF">E6C64_02395</name>
</gene>
<dbReference type="OrthoDB" id="3579809at2"/>
<evidence type="ECO:0000313" key="3">
    <source>
        <dbReference type="Proteomes" id="UP000309133"/>
    </source>
</evidence>
<dbReference type="AlphaFoldDB" id="A0A4S4FS61"/>
<accession>A0A4S4FS61</accession>
<protein>
    <recommendedName>
        <fullName evidence="4">RNA polymerase subunit sigma-70</fullName>
    </recommendedName>
</protein>
<comment type="caution">
    <text evidence="2">The sequence shown here is derived from an EMBL/GenBank/DDBJ whole genome shotgun (WGS) entry which is preliminary data.</text>
</comment>
<feature type="compositionally biased region" description="Low complexity" evidence="1">
    <location>
        <begin position="77"/>
        <end position="94"/>
    </location>
</feature>
<evidence type="ECO:0000256" key="1">
    <source>
        <dbReference type="SAM" id="MobiDB-lite"/>
    </source>
</evidence>
<evidence type="ECO:0008006" key="4">
    <source>
        <dbReference type="Google" id="ProtNLM"/>
    </source>
</evidence>
<dbReference type="EMBL" id="SSSM01000001">
    <property type="protein sequence ID" value="THG33224.1"/>
    <property type="molecule type" value="Genomic_DNA"/>
</dbReference>